<dbReference type="SUPFAM" id="SSF52540">
    <property type="entry name" value="P-loop containing nucleoside triphosphate hydrolases"/>
    <property type="match status" value="1"/>
</dbReference>
<dbReference type="Gene3D" id="3.40.50.300">
    <property type="entry name" value="P-loop containing nucleotide triphosphate hydrolases"/>
    <property type="match status" value="1"/>
</dbReference>
<dbReference type="PANTHER" id="PTHR42798">
    <property type="entry name" value="LIPOPROTEIN-RELEASING SYSTEM ATP-BINDING PROTEIN LOLD"/>
    <property type="match status" value="1"/>
</dbReference>
<dbReference type="Proteomes" id="UP000234891">
    <property type="component" value="Unassembled WGS sequence"/>
</dbReference>
<sequence>MEILWKNPEDFFSPYLTLADEPTGNLDEETAMFIMQILEDSVHQMNKCAVIVTHSNEIAKKADVVFQLKRGTLHIVENNEKV</sequence>
<accession>A0A2N5PHJ3</accession>
<reference evidence="1 2" key="1">
    <citation type="journal article" date="2017" name="Genome Med.">
        <title>A novel Ruminococcus gnavus clade enriched in inflammatory bowel disease patients.</title>
        <authorList>
            <person name="Hall A.B."/>
            <person name="Yassour M."/>
            <person name="Sauk J."/>
            <person name="Garner A."/>
            <person name="Jiang X."/>
            <person name="Arthur T."/>
            <person name="Lagoudas G.K."/>
            <person name="Vatanen T."/>
            <person name="Fornelos N."/>
            <person name="Wilson R."/>
            <person name="Bertha M."/>
            <person name="Cohen M."/>
            <person name="Garber J."/>
            <person name="Khalili H."/>
            <person name="Gevers D."/>
            <person name="Ananthakrishnan A.N."/>
            <person name="Kugathasan S."/>
            <person name="Lander E.S."/>
            <person name="Blainey P."/>
            <person name="Vlamakis H."/>
            <person name="Xavier R.J."/>
            <person name="Huttenhower C."/>
        </authorList>
    </citation>
    <scope>NUCLEOTIDE SEQUENCE [LARGE SCALE GENOMIC DNA]</scope>
    <source>
        <strain evidence="1 2">RJX1124</strain>
    </source>
</reference>
<evidence type="ECO:0008006" key="3">
    <source>
        <dbReference type="Google" id="ProtNLM"/>
    </source>
</evidence>
<gene>
    <name evidence="1" type="ORF">CDL26_03295</name>
</gene>
<dbReference type="PANTHER" id="PTHR42798:SF6">
    <property type="entry name" value="CELL DIVISION ATP-BINDING PROTEIN FTSE"/>
    <property type="match status" value="1"/>
</dbReference>
<dbReference type="EMBL" id="NIHS01000003">
    <property type="protein sequence ID" value="PLT74582.1"/>
    <property type="molecule type" value="Genomic_DNA"/>
</dbReference>
<organism evidence="1 2">
    <name type="scientific">Mediterraneibacter gnavus</name>
    <name type="common">Ruminococcus gnavus</name>
    <dbReference type="NCBI Taxonomy" id="33038"/>
    <lineage>
        <taxon>Bacteria</taxon>
        <taxon>Bacillati</taxon>
        <taxon>Bacillota</taxon>
        <taxon>Clostridia</taxon>
        <taxon>Lachnospirales</taxon>
        <taxon>Lachnospiraceae</taxon>
        <taxon>Mediterraneibacter</taxon>
    </lineage>
</organism>
<evidence type="ECO:0000313" key="2">
    <source>
        <dbReference type="Proteomes" id="UP000234891"/>
    </source>
</evidence>
<dbReference type="AlphaFoldDB" id="A0A2N5PHJ3"/>
<dbReference type="InterPro" id="IPR027417">
    <property type="entry name" value="P-loop_NTPase"/>
</dbReference>
<evidence type="ECO:0000313" key="1">
    <source>
        <dbReference type="EMBL" id="PLT74582.1"/>
    </source>
</evidence>
<name>A0A2N5PHJ3_MEDGN</name>
<protein>
    <recommendedName>
        <fullName evidence="3">ABC transporter ATP-binding protein</fullName>
    </recommendedName>
</protein>
<comment type="caution">
    <text evidence="1">The sequence shown here is derived from an EMBL/GenBank/DDBJ whole genome shotgun (WGS) entry which is preliminary data.</text>
</comment>
<proteinExistence type="predicted"/>